<evidence type="ECO:0000313" key="5">
    <source>
        <dbReference type="Proteomes" id="UP000543642"/>
    </source>
</evidence>
<keyword evidence="5" id="KW-1185">Reference proteome</keyword>
<dbReference type="Pfam" id="PF02230">
    <property type="entry name" value="Abhydrolase_2"/>
    <property type="match status" value="1"/>
</dbReference>
<dbReference type="PANTHER" id="PTHR43037">
    <property type="entry name" value="UNNAMED PRODUCT-RELATED"/>
    <property type="match status" value="1"/>
</dbReference>
<accession>A0A7W8HB88</accession>
<dbReference type="Pfam" id="PF18435">
    <property type="entry name" value="EstA_Ig_like"/>
    <property type="match status" value="1"/>
</dbReference>
<dbReference type="PANTHER" id="PTHR43037:SF1">
    <property type="entry name" value="BLL1128 PROTEIN"/>
    <property type="match status" value="1"/>
</dbReference>
<proteinExistence type="predicted"/>
<evidence type="ECO:0000256" key="1">
    <source>
        <dbReference type="ARBA" id="ARBA00022729"/>
    </source>
</evidence>
<dbReference type="AlphaFoldDB" id="A0A7W8HB88"/>
<gene>
    <name evidence="4" type="ORF">HNP82_002424</name>
</gene>
<reference evidence="4 5" key="1">
    <citation type="submission" date="2020-08" db="EMBL/GenBank/DDBJ databases">
        <title>Genomic Encyclopedia of Type Strains, Phase IV (KMG-IV): sequencing the most valuable type-strain genomes for metagenomic binning, comparative biology and taxonomic classification.</title>
        <authorList>
            <person name="Goeker M."/>
        </authorList>
    </citation>
    <scope>NUCLEOTIDE SEQUENCE [LARGE SCALE GENOMIC DNA]</scope>
    <source>
        <strain evidence="4 5">DSM 106146</strain>
    </source>
</reference>
<dbReference type="InterPro" id="IPR050955">
    <property type="entry name" value="Plant_Biomass_Hydrol_Est"/>
</dbReference>
<dbReference type="InterPro" id="IPR003140">
    <property type="entry name" value="PLipase/COase/thioEstase"/>
</dbReference>
<comment type="caution">
    <text evidence="4">The sequence shown here is derived from an EMBL/GenBank/DDBJ whole genome shotgun (WGS) entry which is preliminary data.</text>
</comment>
<dbReference type="Gene3D" id="3.40.50.1820">
    <property type="entry name" value="alpha/beta hydrolase"/>
    <property type="match status" value="1"/>
</dbReference>
<dbReference type="SUPFAM" id="SSF53474">
    <property type="entry name" value="alpha/beta-Hydrolases"/>
    <property type="match status" value="1"/>
</dbReference>
<dbReference type="EMBL" id="JACHFW010000010">
    <property type="protein sequence ID" value="MBB5265281.1"/>
    <property type="molecule type" value="Genomic_DNA"/>
</dbReference>
<protein>
    <submittedName>
        <fullName evidence="4">Putative peptidase</fullName>
    </submittedName>
</protein>
<feature type="domain" description="Phospholipase/carboxylesterase/thioesterase" evidence="2">
    <location>
        <begin position="179"/>
        <end position="365"/>
    </location>
</feature>
<dbReference type="RefSeq" id="WP_183775097.1">
    <property type="nucleotide sequence ID" value="NZ_JACHFW010000010.1"/>
</dbReference>
<evidence type="ECO:0000259" key="3">
    <source>
        <dbReference type="Pfam" id="PF18435"/>
    </source>
</evidence>
<name>A0A7W8HB88_9FIRM</name>
<evidence type="ECO:0000259" key="2">
    <source>
        <dbReference type="Pfam" id="PF02230"/>
    </source>
</evidence>
<organism evidence="4 5">
    <name type="scientific">Catenibacillus scindens</name>
    <dbReference type="NCBI Taxonomy" id="673271"/>
    <lineage>
        <taxon>Bacteria</taxon>
        <taxon>Bacillati</taxon>
        <taxon>Bacillota</taxon>
        <taxon>Clostridia</taxon>
        <taxon>Lachnospirales</taxon>
        <taxon>Lachnospiraceae</taxon>
        <taxon>Catenibacillus</taxon>
    </lineage>
</organism>
<evidence type="ECO:0000313" key="4">
    <source>
        <dbReference type="EMBL" id="MBB5265281.1"/>
    </source>
</evidence>
<feature type="domain" description="Esterase Ig-like N-terminal" evidence="3">
    <location>
        <begin position="4"/>
        <end position="103"/>
    </location>
</feature>
<dbReference type="InterPro" id="IPR029058">
    <property type="entry name" value="AB_hydrolase_fold"/>
</dbReference>
<sequence length="431" mass="49021">MSVYKTFTTVTDFGPYITKLILKFNRKTSKQSVKPEDFRVQVRRRNPETKAVILTKEFFRWDDAPEPAEGERQVYRAYPCDSMGNYCDAGDFVALEMGTDNLGKKIEGTIDSSIFTDNEYRISFTPGQGQQTPELVFDQCAGDICPQLEGWRSCESLGEGRLGFGYYTPEVVRREKTTKEKLPLLIWLHGAGEGGNVPEIAYTGNKVANLSSADIQKKFGNGAWILVPQCPTVWMDDGKEQLGRSNQSIYTEPLKRCIDEFIRDRQDQIDSSRIWLGGCSNGGFMTVRMAVDYPHTFAAIFPVCEAFFTENITEDVIRKLKDMPCWFVHAKGDRLVNPQETAIPLYQQLISSGADNVHMTYFDNMDEEARKFYKNNELLPHLFDHGVWVRVYNDKCTTDFDGQPVMANGRPVTLFEWLGKQKRPDMGQIGG</sequence>
<dbReference type="Gene3D" id="2.60.40.2180">
    <property type="match status" value="1"/>
</dbReference>
<keyword evidence="1" id="KW-0732">Signal</keyword>
<dbReference type="InterPro" id="IPR041172">
    <property type="entry name" value="EstA_Ig-like_N"/>
</dbReference>
<dbReference type="Proteomes" id="UP000543642">
    <property type="component" value="Unassembled WGS sequence"/>
</dbReference>
<dbReference type="GO" id="GO:0016787">
    <property type="term" value="F:hydrolase activity"/>
    <property type="evidence" value="ECO:0007669"/>
    <property type="project" value="InterPro"/>
</dbReference>